<dbReference type="GO" id="GO:0005886">
    <property type="term" value="C:plasma membrane"/>
    <property type="evidence" value="ECO:0007669"/>
    <property type="project" value="TreeGrafter"/>
</dbReference>
<organism evidence="9">
    <name type="scientific">Hydra vulgaris</name>
    <name type="common">Hydra</name>
    <name type="synonym">Hydra attenuata</name>
    <dbReference type="NCBI Taxonomy" id="6087"/>
    <lineage>
        <taxon>Eukaryota</taxon>
        <taxon>Metazoa</taxon>
        <taxon>Cnidaria</taxon>
        <taxon>Hydrozoa</taxon>
        <taxon>Hydroidolina</taxon>
        <taxon>Anthoathecata</taxon>
        <taxon>Aplanulata</taxon>
        <taxon>Hydridae</taxon>
        <taxon>Hydra</taxon>
    </lineage>
</organism>
<feature type="transmembrane region" description="Helical" evidence="8">
    <location>
        <begin position="30"/>
        <end position="58"/>
    </location>
</feature>
<protein>
    <submittedName>
        <fullName evidence="9">SID1 transmembrane family member 1</fullName>
    </submittedName>
</protein>
<feature type="transmembrane region" description="Helical" evidence="8">
    <location>
        <begin position="340"/>
        <end position="362"/>
    </location>
</feature>
<feature type="transmembrane region" description="Helical" evidence="8">
    <location>
        <begin position="413"/>
        <end position="434"/>
    </location>
</feature>
<dbReference type="GO" id="GO:0005764">
    <property type="term" value="C:lysosome"/>
    <property type="evidence" value="ECO:0007669"/>
    <property type="project" value="TreeGrafter"/>
</dbReference>
<dbReference type="InterPro" id="IPR025958">
    <property type="entry name" value="SID1_TM_fam"/>
</dbReference>
<feature type="transmembrane region" description="Helical" evidence="8">
    <location>
        <begin position="257"/>
        <end position="278"/>
    </location>
</feature>
<feature type="transmembrane region" description="Helical" evidence="8">
    <location>
        <begin position="211"/>
        <end position="229"/>
    </location>
</feature>
<evidence type="ECO:0000256" key="3">
    <source>
        <dbReference type="ARBA" id="ARBA00022692"/>
    </source>
</evidence>
<feature type="transmembrane region" description="Helical" evidence="8">
    <location>
        <begin position="156"/>
        <end position="177"/>
    </location>
</feature>
<keyword evidence="7" id="KW-0325">Glycoprotein</keyword>
<sequence length="531" mass="61754">LDKSFLSKFSSSREKRINISVEVLPKVEEYLIPVIAPTIFFGSFYILSFIFFVALWCLSEDGGKSFFMFLLPNKVKGAIVDTNLQEDEPLRTPYDSRNNTYGERVFQTDSPVDSDGDYDWLDDIDQNKDVYRLKKNLFISDLSRKSHKKLSKKFNVYYWNLLTVAVFYSLPVIQLVLTYQRVVNASGDQDICYYNFKCARPYHMLSAFNNVYSNIGYMMLGLLFVFFVLRRDRLAKQAYAKDPVNSERYGIPKHFGILYAMGYALFMEGVLSACYHVCPNYSNFQFDTAFMYMIGILGCLRLYQTRHHDIFMNGHFVYAGFAAVILTSVVGVIFRSLMFWILFLISHILACLYVSFRIYYVGRIKTALRMNWIRPGVWFVKPIYMVRFVLLVIFFLINLALSINGVLNVPRDFATYLLGIIICNGLLYVIFYIIMKVRNGEKIKVLVIFCVLISLILWGISISFFVQGLTDWQLSPAESREGNKECTLLEFYDDHDLWHFLSATAMFFTFMGILTIDDDLDDKERINIPVF</sequence>
<reference evidence="9" key="1">
    <citation type="journal article" date="2013" name="Genome Biol. Evol.">
        <title>Punctuated emergences of genetic and phenotypic innovations in eumetazoan, bilaterian, euteleostome, and hominidae ancestors.</title>
        <authorList>
            <person name="Wenger Y."/>
            <person name="Galliot B."/>
        </authorList>
    </citation>
    <scope>NUCLEOTIDE SEQUENCE</scope>
    <source>
        <tissue evidence="9">Whole animals</tissue>
    </source>
</reference>
<keyword evidence="3 8" id="KW-0812">Transmembrane</keyword>
<evidence type="ECO:0000256" key="8">
    <source>
        <dbReference type="SAM" id="Phobius"/>
    </source>
</evidence>
<feature type="transmembrane region" description="Helical" evidence="8">
    <location>
        <begin position="497"/>
        <end position="516"/>
    </location>
</feature>
<dbReference type="EMBL" id="HAAD01000720">
    <property type="protein sequence ID" value="CDG66952.1"/>
    <property type="molecule type" value="mRNA"/>
</dbReference>
<feature type="transmembrane region" description="Helical" evidence="8">
    <location>
        <begin position="284"/>
        <end position="303"/>
    </location>
</feature>
<evidence type="ECO:0000256" key="5">
    <source>
        <dbReference type="ARBA" id="ARBA00022989"/>
    </source>
</evidence>
<comment type="similarity">
    <text evidence="2">Belongs to the SID1 family.</text>
</comment>
<evidence type="ECO:0000256" key="2">
    <source>
        <dbReference type="ARBA" id="ARBA00006618"/>
    </source>
</evidence>
<evidence type="ECO:0000256" key="4">
    <source>
        <dbReference type="ARBA" id="ARBA00022729"/>
    </source>
</evidence>
<dbReference type="AlphaFoldDB" id="T2M4S7"/>
<keyword evidence="6 8" id="KW-0472">Membrane</keyword>
<dbReference type="GO" id="GO:0051033">
    <property type="term" value="F:RNA transmembrane transporter activity"/>
    <property type="evidence" value="ECO:0007669"/>
    <property type="project" value="TreeGrafter"/>
</dbReference>
<feature type="transmembrane region" description="Helical" evidence="8">
    <location>
        <begin position="446"/>
        <end position="466"/>
    </location>
</feature>
<dbReference type="Pfam" id="PF13965">
    <property type="entry name" value="SID-1_RNA_chan"/>
    <property type="match status" value="1"/>
</dbReference>
<name>T2M4S7_HYDVU</name>
<dbReference type="PANTHER" id="PTHR12185:SF14">
    <property type="entry name" value="CHOLESTEROL UPTAKE PROTEIN 1"/>
    <property type="match status" value="1"/>
</dbReference>
<evidence type="ECO:0000256" key="1">
    <source>
        <dbReference type="ARBA" id="ARBA00004141"/>
    </source>
</evidence>
<evidence type="ECO:0000256" key="6">
    <source>
        <dbReference type="ARBA" id="ARBA00023136"/>
    </source>
</evidence>
<feature type="transmembrane region" description="Helical" evidence="8">
    <location>
        <begin position="383"/>
        <end position="407"/>
    </location>
</feature>
<dbReference type="PANTHER" id="PTHR12185">
    <property type="entry name" value="SID1 TRANSMEMBRANE FAMILY MEMEBER"/>
    <property type="match status" value="1"/>
</dbReference>
<feature type="transmembrane region" description="Helical" evidence="8">
    <location>
        <begin position="315"/>
        <end position="334"/>
    </location>
</feature>
<dbReference type="OrthoDB" id="416618at2759"/>
<gene>
    <name evidence="9" type="primary">SIDT1</name>
</gene>
<keyword evidence="5 8" id="KW-1133">Transmembrane helix</keyword>
<evidence type="ECO:0000256" key="7">
    <source>
        <dbReference type="ARBA" id="ARBA00023180"/>
    </source>
</evidence>
<keyword evidence="4" id="KW-0732">Signal</keyword>
<comment type="subcellular location">
    <subcellularLocation>
        <location evidence="1">Membrane</location>
        <topology evidence="1">Multi-pass membrane protein</topology>
    </subcellularLocation>
</comment>
<dbReference type="GO" id="GO:0003725">
    <property type="term" value="F:double-stranded RNA binding"/>
    <property type="evidence" value="ECO:0007669"/>
    <property type="project" value="TreeGrafter"/>
</dbReference>
<evidence type="ECO:0000313" key="9">
    <source>
        <dbReference type="EMBL" id="CDG66952.1"/>
    </source>
</evidence>
<accession>T2M4S7</accession>
<proteinExistence type="evidence at transcript level"/>
<feature type="non-terminal residue" evidence="9">
    <location>
        <position position="1"/>
    </location>
</feature>